<feature type="binding site" evidence="2">
    <location>
        <position position="588"/>
    </location>
    <ligand>
        <name>Mg(2+)</name>
        <dbReference type="ChEBI" id="CHEBI:18420"/>
        <label>1</label>
    </ligand>
</feature>
<keyword evidence="2" id="KW-0479">Metal-binding</keyword>
<dbReference type="Pfam" id="PF03747">
    <property type="entry name" value="ADP_ribosyl_GH"/>
    <property type="match status" value="1"/>
</dbReference>
<evidence type="ECO:0000313" key="3">
    <source>
        <dbReference type="EMBL" id="TLM88867.1"/>
    </source>
</evidence>
<dbReference type="Gene3D" id="1.10.4080.10">
    <property type="entry name" value="ADP-ribosylation/Crystallin J1"/>
    <property type="match status" value="1"/>
</dbReference>
<dbReference type="InterPro" id="IPR036705">
    <property type="entry name" value="Ribosyl_crysJ1_sf"/>
</dbReference>
<keyword evidence="4" id="KW-1185">Reference proteome</keyword>
<dbReference type="RefSeq" id="WP_138081086.1">
    <property type="nucleotide sequence ID" value="NZ_VAJM01000015.1"/>
</dbReference>
<dbReference type="SUPFAM" id="SSF55909">
    <property type="entry name" value="Pentein"/>
    <property type="match status" value="1"/>
</dbReference>
<dbReference type="InterPro" id="IPR005502">
    <property type="entry name" value="Ribosyl_crysJ1"/>
</dbReference>
<dbReference type="SUPFAM" id="SSF101478">
    <property type="entry name" value="ADP-ribosylglycohydrolase"/>
    <property type="match status" value="1"/>
</dbReference>
<comment type="cofactor">
    <cofactor evidence="2">
        <name>Mg(2+)</name>
        <dbReference type="ChEBI" id="CHEBI:18420"/>
    </cofactor>
    <text evidence="2">Binds 2 magnesium ions per subunit.</text>
</comment>
<dbReference type="AlphaFoldDB" id="A0A5R8WIZ7"/>
<accession>A0A5R8WIZ7</accession>
<evidence type="ECO:0000256" key="2">
    <source>
        <dbReference type="PIRSR" id="PIRSR605502-1"/>
    </source>
</evidence>
<dbReference type="GO" id="GO:0004668">
    <property type="term" value="F:protein-arginine deiminase activity"/>
    <property type="evidence" value="ECO:0007669"/>
    <property type="project" value="InterPro"/>
</dbReference>
<organism evidence="3 4">
    <name type="scientific">Hymenobacter jeollabukensis</name>
    <dbReference type="NCBI Taxonomy" id="2025313"/>
    <lineage>
        <taxon>Bacteria</taxon>
        <taxon>Pseudomonadati</taxon>
        <taxon>Bacteroidota</taxon>
        <taxon>Cytophagia</taxon>
        <taxon>Cytophagales</taxon>
        <taxon>Hymenobacteraceae</taxon>
        <taxon>Hymenobacter</taxon>
    </lineage>
</organism>
<protein>
    <recommendedName>
        <fullName evidence="5">ADP-ribosylglycohydrolase family protein</fullName>
    </recommendedName>
</protein>
<dbReference type="InterPro" id="IPR007466">
    <property type="entry name" value="Peptidyl-Arg-deiminase_porph"/>
</dbReference>
<dbReference type="Proteomes" id="UP000305517">
    <property type="component" value="Unassembled WGS sequence"/>
</dbReference>
<gene>
    <name evidence="3" type="ORF">FDY95_22050</name>
</gene>
<evidence type="ECO:0000256" key="1">
    <source>
        <dbReference type="ARBA" id="ARBA00022801"/>
    </source>
</evidence>
<sequence length="649" mass="71186">MAHIFPINTLYFSGQLPTQAPRLWQELTAVLEEHHIPYSLLPLTKDIWAVDYMPVQVSRTEFVQFRYDPSYLKYKKYADKRTDAAPIMATLPLGAAATSTLRLDGGNIVRVGQKVIITDRVFAENPGIPANQVRRQLSEELRAELIIIPADPRDFTGHADGMVYALDERTVLVNDYQGKEATLGQQVTSVLQNAGLTVIPFPYFPQEENATSAVGAYINFVRVGPLVLLPVFGLPADEAAVYQTELLFPGCQVVPLLANELAPLGGLLHCVTWAVDQPGVHALPTQLPQHSPHSYYGRVPFQLWGGVTEPNRPLDRRDRYRGSLLGATYGDALAAQSTPTGIPAQATAVTQLMLFTAEGLLRAEHRAMQKGIGGAEPQIVWESWLRWLSTQGIDRPGWHSADEWPSGWLSRQPVLKHSRKPAPTTWQALTTAPAHPPQPFVNASMGADPLVRVVPFGLFHFQSAAYAMEQATTVAAYTHGHAVAQASAGMVAAIVALLVRGITLEEAVRVAYHLLPPNSETGAKCRHAVNMALQLHDKPTHLLAEEYHQYMQARTAPAALMGALYHALHFQDSPENALMKASQAGGRTMAALTGALLGAHLGESAWPSAWRSRHDLAGLTLTIADDLFTRVKGSSYTLDTEWWDRYPGY</sequence>
<proteinExistence type="predicted"/>
<evidence type="ECO:0000313" key="4">
    <source>
        <dbReference type="Proteomes" id="UP000305517"/>
    </source>
</evidence>
<keyword evidence="2" id="KW-0460">Magnesium</keyword>
<comment type="caution">
    <text evidence="3">The sequence shown here is derived from an EMBL/GenBank/DDBJ whole genome shotgun (WGS) entry which is preliminary data.</text>
</comment>
<dbReference type="PANTHER" id="PTHR31377">
    <property type="entry name" value="AGMATINE DEIMINASE-RELATED"/>
    <property type="match status" value="1"/>
</dbReference>
<reference evidence="3 4" key="1">
    <citation type="submission" date="2019-05" db="EMBL/GenBank/DDBJ databases">
        <title>Hymenobacter edaphi sp. nov., isolated from abandoned arsenic-contaminated farmland soil.</title>
        <authorList>
            <person name="Nie L."/>
        </authorList>
    </citation>
    <scope>NUCLEOTIDE SEQUENCE [LARGE SCALE GENOMIC DNA]</scope>
    <source>
        <strain evidence="3 4">1-3-3-8</strain>
    </source>
</reference>
<name>A0A5R8WIZ7_9BACT</name>
<dbReference type="GO" id="GO:0046872">
    <property type="term" value="F:metal ion binding"/>
    <property type="evidence" value="ECO:0007669"/>
    <property type="project" value="UniProtKB-KW"/>
</dbReference>
<dbReference type="GO" id="GO:0009446">
    <property type="term" value="P:putrescine biosynthetic process"/>
    <property type="evidence" value="ECO:0007669"/>
    <property type="project" value="InterPro"/>
</dbReference>
<evidence type="ECO:0008006" key="5">
    <source>
        <dbReference type="Google" id="ProtNLM"/>
    </source>
</evidence>
<dbReference type="PANTHER" id="PTHR31377:SF0">
    <property type="entry name" value="AGMATINE DEIMINASE-RELATED"/>
    <property type="match status" value="1"/>
</dbReference>
<keyword evidence="1" id="KW-0378">Hydrolase</keyword>
<dbReference type="Gene3D" id="3.75.10.10">
    <property type="entry name" value="L-arginine/glycine Amidinotransferase, Chain A"/>
    <property type="match status" value="1"/>
</dbReference>
<dbReference type="Pfam" id="PF04371">
    <property type="entry name" value="PAD_porph"/>
    <property type="match status" value="1"/>
</dbReference>
<dbReference type="EMBL" id="VAJM01000015">
    <property type="protein sequence ID" value="TLM88867.1"/>
    <property type="molecule type" value="Genomic_DNA"/>
</dbReference>
<dbReference type="OrthoDB" id="7871381at2"/>